<evidence type="ECO:0008006" key="4">
    <source>
        <dbReference type="Google" id="ProtNLM"/>
    </source>
</evidence>
<reference evidence="3" key="1">
    <citation type="submission" date="2016-10" db="EMBL/GenBank/DDBJ databases">
        <authorList>
            <person name="Varghese N."/>
            <person name="Submissions S."/>
        </authorList>
    </citation>
    <scope>NUCLEOTIDE SEQUENCE [LARGE SCALE GENOMIC DNA]</scope>
    <source>
        <strain evidence="3">CGMCC 1.10657</strain>
    </source>
</reference>
<keyword evidence="3" id="KW-1185">Reference proteome</keyword>
<gene>
    <name evidence="2" type="ORF">SAMN05216562_1231</name>
</gene>
<dbReference type="Proteomes" id="UP000198658">
    <property type="component" value="Unassembled WGS sequence"/>
</dbReference>
<evidence type="ECO:0000313" key="2">
    <source>
        <dbReference type="EMBL" id="SDZ92393.1"/>
    </source>
</evidence>
<dbReference type="AlphaFoldDB" id="A0A1H3WZI4"/>
<organism evidence="2 3">
    <name type="scientific">Microbulbifer marinus</name>
    <dbReference type="NCBI Taxonomy" id="658218"/>
    <lineage>
        <taxon>Bacteria</taxon>
        <taxon>Pseudomonadati</taxon>
        <taxon>Pseudomonadota</taxon>
        <taxon>Gammaproteobacteria</taxon>
        <taxon>Cellvibrionales</taxon>
        <taxon>Microbulbiferaceae</taxon>
        <taxon>Microbulbifer</taxon>
    </lineage>
</organism>
<keyword evidence="1" id="KW-1133">Transmembrane helix</keyword>
<protein>
    <recommendedName>
        <fullName evidence="4">Pilus assembly protein</fullName>
    </recommendedName>
</protein>
<keyword evidence="1" id="KW-0472">Membrane</keyword>
<dbReference type="OrthoDB" id="7057338at2"/>
<sequence>MSAVFLNMFSAKLKATGIHALVTLVVAIFTAFMVFGIWYPREFAAMLDGTDLFLMVVGVELAMGPLMSLVIFNPRKPRGELIRDYVLVGVVQLSALLYGLHVVALSRPVYLVFVKDRIEVVVATELADQDLREGAEGFRRLPWLGPQLICTESPTDAQEKSDLLFSALSGRDIQLLPKYYRECNRDEIFSKAFPSDLHKGLTAVDASALPASVKGGAVTWLPVVTRFGAWTVVFPSPDLSKASYLDLDPFAN</sequence>
<keyword evidence="1" id="KW-0812">Transmembrane</keyword>
<accession>A0A1H3WZI4</accession>
<evidence type="ECO:0000256" key="1">
    <source>
        <dbReference type="SAM" id="Phobius"/>
    </source>
</evidence>
<evidence type="ECO:0000313" key="3">
    <source>
        <dbReference type="Proteomes" id="UP000198658"/>
    </source>
</evidence>
<feature type="transmembrane region" description="Helical" evidence="1">
    <location>
        <begin position="52"/>
        <end position="73"/>
    </location>
</feature>
<name>A0A1H3WZI4_9GAMM</name>
<dbReference type="STRING" id="658218.SAMN05216562_1231"/>
<proteinExistence type="predicted"/>
<dbReference type="EMBL" id="FNQO01000001">
    <property type="protein sequence ID" value="SDZ92393.1"/>
    <property type="molecule type" value="Genomic_DNA"/>
</dbReference>
<dbReference type="RefSeq" id="WP_139304826.1">
    <property type="nucleotide sequence ID" value="NZ_FNQO01000001.1"/>
</dbReference>
<feature type="transmembrane region" description="Helical" evidence="1">
    <location>
        <begin position="21"/>
        <end position="40"/>
    </location>
</feature>
<feature type="transmembrane region" description="Helical" evidence="1">
    <location>
        <begin position="85"/>
        <end position="105"/>
    </location>
</feature>